<protein>
    <submittedName>
        <fullName evidence="1">Uncharacterized protein</fullName>
    </submittedName>
</protein>
<name>A0A378Y1C9_PAEPO</name>
<dbReference type="GeneID" id="93346585"/>
<proteinExistence type="predicted"/>
<organism evidence="1 2">
    <name type="scientific">Paenibacillus polymyxa</name>
    <name type="common">Bacillus polymyxa</name>
    <dbReference type="NCBI Taxonomy" id="1406"/>
    <lineage>
        <taxon>Bacteria</taxon>
        <taxon>Bacillati</taxon>
        <taxon>Bacillota</taxon>
        <taxon>Bacilli</taxon>
        <taxon>Bacillales</taxon>
        <taxon>Paenibacillaceae</taxon>
        <taxon>Paenibacillus</taxon>
    </lineage>
</organism>
<gene>
    <name evidence="1" type="ORF">NCTC10343_03232</name>
</gene>
<dbReference type="AlphaFoldDB" id="A0A378Y1C9"/>
<dbReference type="EMBL" id="UGSC01000001">
    <property type="protein sequence ID" value="SUA70361.1"/>
    <property type="molecule type" value="Genomic_DNA"/>
</dbReference>
<reference evidence="1 2" key="1">
    <citation type="submission" date="2018-06" db="EMBL/GenBank/DDBJ databases">
        <authorList>
            <consortium name="Pathogen Informatics"/>
            <person name="Doyle S."/>
        </authorList>
    </citation>
    <scope>NUCLEOTIDE SEQUENCE [LARGE SCALE GENOMIC DNA]</scope>
    <source>
        <strain evidence="1 2">NCTC10343</strain>
    </source>
</reference>
<evidence type="ECO:0000313" key="2">
    <source>
        <dbReference type="Proteomes" id="UP000254400"/>
    </source>
</evidence>
<dbReference type="Proteomes" id="UP000254400">
    <property type="component" value="Unassembled WGS sequence"/>
</dbReference>
<evidence type="ECO:0000313" key="1">
    <source>
        <dbReference type="EMBL" id="SUA70361.1"/>
    </source>
</evidence>
<accession>A0A378Y1C9</accession>
<dbReference type="RefSeq" id="WP_019687756.1">
    <property type="nucleotide sequence ID" value="NZ_CP036496.1"/>
</dbReference>
<sequence>MAKKLTATELNKLKTSLNKKKNEYIKTNDGEEYEVAVSVEFRDSLIENVAMSYIGYLQELRETSKNDQLDNELIKGTLKLVPVLAFREFTNIPVPKKATLKEIIGLSELLADKGITEALLSKFPAGEYQKIVNKIKQAAKSAKATVGEIMLANALNQDGDDNGFQQSDGSNETTG</sequence>